<keyword evidence="15" id="KW-0106">Calcium</keyword>
<keyword evidence="8 17" id="KW-0175">Coiled coil</keyword>
<evidence type="ECO:0000256" key="18">
    <source>
        <dbReference type="SAM" id="MobiDB-lite"/>
    </source>
</evidence>
<dbReference type="Proteomes" id="UP001431783">
    <property type="component" value="Unassembled WGS sequence"/>
</dbReference>
<dbReference type="InterPro" id="IPR013122">
    <property type="entry name" value="PKD1_2_channel"/>
</dbReference>
<keyword evidence="13" id="KW-0966">Cell projection</keyword>
<keyword evidence="6 19" id="KW-0812">Transmembrane</keyword>
<feature type="transmembrane region" description="Helical" evidence="19">
    <location>
        <begin position="338"/>
        <end position="359"/>
    </location>
</feature>
<dbReference type="GO" id="GO:0005262">
    <property type="term" value="F:calcium channel activity"/>
    <property type="evidence" value="ECO:0007669"/>
    <property type="project" value="UniProtKB-KW"/>
</dbReference>
<keyword evidence="10 19" id="KW-0472">Membrane</keyword>
<feature type="coiled-coil region" evidence="17">
    <location>
        <begin position="665"/>
        <end position="706"/>
    </location>
</feature>
<dbReference type="PANTHER" id="PTHR10877">
    <property type="entry name" value="POLYCYSTIN FAMILY MEMBER"/>
    <property type="match status" value="1"/>
</dbReference>
<feature type="transmembrane region" description="Helical" evidence="19">
    <location>
        <begin position="371"/>
        <end position="394"/>
    </location>
</feature>
<dbReference type="EMBL" id="JARQZJ010000143">
    <property type="protein sequence ID" value="KAK9893002.1"/>
    <property type="molecule type" value="Genomic_DNA"/>
</dbReference>
<evidence type="ECO:0000259" key="21">
    <source>
        <dbReference type="Pfam" id="PF20519"/>
    </source>
</evidence>
<keyword evidence="9 15" id="KW-0406">Ion transport</keyword>
<gene>
    <name evidence="22" type="ORF">WA026_023214</name>
</gene>
<accession>A0AAW1VI89</accession>
<feature type="transmembrane region" description="Helical" evidence="19">
    <location>
        <begin position="74"/>
        <end position="97"/>
    </location>
</feature>
<feature type="domain" description="Polycystin" evidence="21">
    <location>
        <begin position="137"/>
        <end position="332"/>
    </location>
</feature>
<dbReference type="GO" id="GO:0005886">
    <property type="term" value="C:plasma membrane"/>
    <property type="evidence" value="ECO:0007669"/>
    <property type="project" value="UniProtKB-SubCell"/>
</dbReference>
<evidence type="ECO:0000256" key="1">
    <source>
        <dbReference type="ARBA" id="ARBA00004138"/>
    </source>
</evidence>
<comment type="subcellular location">
    <subcellularLocation>
        <location evidence="2">Cell membrane</location>
        <topology evidence="2">Multi-pass membrane protein</topology>
    </subcellularLocation>
    <subcellularLocation>
        <location evidence="1">Cell projection</location>
        <location evidence="1">Cilium</location>
    </subcellularLocation>
</comment>
<keyword evidence="15" id="KW-0107">Calcium channel</keyword>
<keyword evidence="14 15" id="KW-0407">Ion channel</keyword>
<comment type="caution">
    <text evidence="22">The sequence shown here is derived from an EMBL/GenBank/DDBJ whole genome shotgun (WGS) entry which is preliminary data.</text>
</comment>
<evidence type="ECO:0000256" key="5">
    <source>
        <dbReference type="ARBA" id="ARBA00022475"/>
    </source>
</evidence>
<evidence type="ECO:0000256" key="14">
    <source>
        <dbReference type="ARBA" id="ARBA00023303"/>
    </source>
</evidence>
<keyword evidence="23" id="KW-1185">Reference proteome</keyword>
<dbReference type="PANTHER" id="PTHR10877:SF183">
    <property type="entry name" value="AT14535P-RELATED"/>
    <property type="match status" value="1"/>
</dbReference>
<dbReference type="Pfam" id="PF08016">
    <property type="entry name" value="PKD_channel"/>
    <property type="match status" value="1"/>
</dbReference>
<keyword evidence="4" id="KW-0813">Transport</keyword>
<feature type="binding site" evidence="15">
    <location>
        <position position="640"/>
    </location>
    <ligand>
        <name>Ca(2+)</name>
        <dbReference type="ChEBI" id="CHEBI:29108"/>
        <label>2</label>
    </ligand>
</feature>
<dbReference type="FunFam" id="1.10.287.70:FF:000055">
    <property type="entry name" value="Polycystic kidney disease 2-like 1"/>
    <property type="match status" value="1"/>
</dbReference>
<dbReference type="AlphaFoldDB" id="A0AAW1VI89"/>
<feature type="transmembrane region" description="Helical" evidence="19">
    <location>
        <begin position="467"/>
        <end position="489"/>
    </location>
</feature>
<dbReference type="GO" id="GO:0005509">
    <property type="term" value="F:calcium ion binding"/>
    <property type="evidence" value="ECO:0007669"/>
    <property type="project" value="InterPro"/>
</dbReference>
<dbReference type="SUPFAM" id="SSF81324">
    <property type="entry name" value="Voltage-gated potassium channels"/>
    <property type="match status" value="1"/>
</dbReference>
<keyword evidence="12" id="KW-0325">Glycoprotein</keyword>
<proteinExistence type="inferred from homology"/>
<evidence type="ECO:0000256" key="11">
    <source>
        <dbReference type="ARBA" id="ARBA00023157"/>
    </source>
</evidence>
<evidence type="ECO:0000256" key="19">
    <source>
        <dbReference type="SAM" id="Phobius"/>
    </source>
</evidence>
<sequence length="716" mass="82923">MPEISKTAKDDSKKLSQNKDEKSPEDVARLKARLRDTYSDEMSVASEHATEGTRRKKVRCITRAMAEDFSREQVLLSSLIETILYIIFAIACCIHVSSLKSSNMYYMTEALKQGLFSKEFEPDSDEANGESMEGIKFPEITTVTDMWLFMKKIFIETVYFDKYYNKYYTAENPKELSILYENLLLGVPRIRQVRVTNDSCEVHPYFQRLFKLCFAPYDEESEDTDPFGLNEGTAWTYSDEDATGNIDFVGKVATYNGGGYYLDLSLDGNEAKNQTSELVDNLWVTRHTRAVFIDFTVYNANLNIFAVCKIVFELPPTGGVLPSYKFNCVKLISSLDQWAHVTFVCETVFYIFIVIYLMQSVREFIYFRFKYWLRFWSYIDCIITGLAISTFIMINYKRNHVEGYINTIKENPASYGNLEDISYIQGLHDDISAITLFFVFIRFFKYLNFNKTMGQLNDTLKKCAVDVLGFSIMFFIIFFAYAELGFLIFGSQVKEFRTFGHSMFTLLRTILGDFDYEAIEDAHRVLAPIYFLSYIFLVFFVLLNMFLAIINDTYADVKTEIAITPSELQMTDYLKLHFFRIMNKCKCFKLKSMPVKRDEYNITADEIRSALGKCGFSYLEIEMFFARYNINPVAVVTEYDINKLVGDLERMTPGTVAGKPLSSESTKYTEELMMQKKQLKDLERTMFELASKIDALIQQLNKLSAEMKPSGTNFRK</sequence>
<evidence type="ECO:0000256" key="16">
    <source>
        <dbReference type="PIRSR" id="PIRSR603915-2"/>
    </source>
</evidence>
<evidence type="ECO:0000256" key="3">
    <source>
        <dbReference type="ARBA" id="ARBA00007200"/>
    </source>
</evidence>
<keyword evidence="5" id="KW-1003">Cell membrane</keyword>
<evidence type="ECO:0000256" key="7">
    <source>
        <dbReference type="ARBA" id="ARBA00022989"/>
    </source>
</evidence>
<dbReference type="Gene3D" id="1.10.287.70">
    <property type="match status" value="1"/>
</dbReference>
<name>A0AAW1VI89_9CUCU</name>
<keyword evidence="15" id="KW-0479">Metal-binding</keyword>
<evidence type="ECO:0000256" key="2">
    <source>
        <dbReference type="ARBA" id="ARBA00004651"/>
    </source>
</evidence>
<dbReference type="GO" id="GO:0050982">
    <property type="term" value="P:detection of mechanical stimulus"/>
    <property type="evidence" value="ECO:0007669"/>
    <property type="project" value="TreeGrafter"/>
</dbReference>
<evidence type="ECO:0000256" key="6">
    <source>
        <dbReference type="ARBA" id="ARBA00022692"/>
    </source>
</evidence>
<dbReference type="InterPro" id="IPR046791">
    <property type="entry name" value="Polycystin_dom"/>
</dbReference>
<feature type="region of interest" description="Disordered" evidence="18">
    <location>
        <begin position="1"/>
        <end position="27"/>
    </location>
</feature>
<evidence type="ECO:0000256" key="15">
    <source>
        <dbReference type="PIRSR" id="PIRSR603915-1"/>
    </source>
</evidence>
<reference evidence="22 23" key="1">
    <citation type="submission" date="2023-03" db="EMBL/GenBank/DDBJ databases">
        <title>Genome insight into feeding habits of ladybird beetles.</title>
        <authorList>
            <person name="Li H.-S."/>
            <person name="Huang Y.-H."/>
            <person name="Pang H."/>
        </authorList>
    </citation>
    <scope>NUCLEOTIDE SEQUENCE [LARGE SCALE GENOMIC DNA]</scope>
    <source>
        <strain evidence="22">SYSU_2023b</strain>
        <tissue evidence="22">Whole body</tissue>
    </source>
</reference>
<protein>
    <submittedName>
        <fullName evidence="22">Uncharacterized protein</fullName>
    </submittedName>
</protein>
<evidence type="ECO:0000256" key="8">
    <source>
        <dbReference type="ARBA" id="ARBA00023054"/>
    </source>
</evidence>
<dbReference type="InterPro" id="IPR003915">
    <property type="entry name" value="PKD_2"/>
</dbReference>
<dbReference type="GO" id="GO:0005929">
    <property type="term" value="C:cilium"/>
    <property type="evidence" value="ECO:0007669"/>
    <property type="project" value="UniProtKB-SubCell"/>
</dbReference>
<dbReference type="Pfam" id="PF20519">
    <property type="entry name" value="Polycystin_dom"/>
    <property type="match status" value="1"/>
</dbReference>
<evidence type="ECO:0000256" key="13">
    <source>
        <dbReference type="ARBA" id="ARBA00023273"/>
    </source>
</evidence>
<evidence type="ECO:0000256" key="9">
    <source>
        <dbReference type="ARBA" id="ARBA00023065"/>
    </source>
</evidence>
<feature type="transmembrane region" description="Helical" evidence="19">
    <location>
        <begin position="431"/>
        <end position="447"/>
    </location>
</feature>
<evidence type="ECO:0000256" key="10">
    <source>
        <dbReference type="ARBA" id="ARBA00023136"/>
    </source>
</evidence>
<evidence type="ECO:0000259" key="20">
    <source>
        <dbReference type="Pfam" id="PF08016"/>
    </source>
</evidence>
<dbReference type="InterPro" id="IPR051223">
    <property type="entry name" value="Polycystin"/>
</dbReference>
<evidence type="ECO:0000313" key="22">
    <source>
        <dbReference type="EMBL" id="KAK9893002.1"/>
    </source>
</evidence>
<keyword evidence="15" id="KW-0109">Calcium transport</keyword>
<evidence type="ECO:0000256" key="4">
    <source>
        <dbReference type="ARBA" id="ARBA00022448"/>
    </source>
</evidence>
<feature type="domain" description="Polycystin cation channel PKD1/PKD2" evidence="20">
    <location>
        <begin position="337"/>
        <end position="557"/>
    </location>
</feature>
<evidence type="ECO:0000256" key="12">
    <source>
        <dbReference type="ARBA" id="ARBA00023180"/>
    </source>
</evidence>
<organism evidence="22 23">
    <name type="scientific">Henosepilachna vigintioctopunctata</name>
    <dbReference type="NCBI Taxonomy" id="420089"/>
    <lineage>
        <taxon>Eukaryota</taxon>
        <taxon>Metazoa</taxon>
        <taxon>Ecdysozoa</taxon>
        <taxon>Arthropoda</taxon>
        <taxon>Hexapoda</taxon>
        <taxon>Insecta</taxon>
        <taxon>Pterygota</taxon>
        <taxon>Neoptera</taxon>
        <taxon>Endopterygota</taxon>
        <taxon>Coleoptera</taxon>
        <taxon>Polyphaga</taxon>
        <taxon>Cucujiformia</taxon>
        <taxon>Coccinelloidea</taxon>
        <taxon>Coccinellidae</taxon>
        <taxon>Epilachninae</taxon>
        <taxon>Epilachnini</taxon>
        <taxon>Henosepilachna</taxon>
    </lineage>
</organism>
<feature type="transmembrane region" description="Helical" evidence="19">
    <location>
        <begin position="529"/>
        <end position="550"/>
    </location>
</feature>
<dbReference type="PRINTS" id="PR01433">
    <property type="entry name" value="POLYCYSTIN2"/>
</dbReference>
<evidence type="ECO:0000256" key="17">
    <source>
        <dbReference type="SAM" id="Coils"/>
    </source>
</evidence>
<evidence type="ECO:0000313" key="23">
    <source>
        <dbReference type="Proteomes" id="UP001431783"/>
    </source>
</evidence>
<keyword evidence="11" id="KW-1015">Disulfide bond</keyword>
<keyword evidence="7 19" id="KW-1133">Transmembrane helix</keyword>
<comment type="similarity">
    <text evidence="3">Belongs to the polycystin family.</text>
</comment>
<feature type="disulfide bond" evidence="16">
    <location>
        <begin position="200"/>
        <end position="213"/>
    </location>
</feature>